<accession>A0A978W3D0</accession>
<evidence type="ECO:0000256" key="2">
    <source>
        <dbReference type="ARBA" id="ARBA00022737"/>
    </source>
</evidence>
<keyword evidence="2" id="KW-0677">Repeat</keyword>
<gene>
    <name evidence="6" type="ORF">FEM48_Zijuj01G0203500</name>
</gene>
<evidence type="ECO:0000313" key="6">
    <source>
        <dbReference type="EMBL" id="KAH7546464.1"/>
    </source>
</evidence>
<comment type="caution">
    <text evidence="6">The sequence shown here is derived from an EMBL/GenBank/DDBJ whole genome shotgun (WGS) entry which is preliminary data.</text>
</comment>
<dbReference type="GO" id="GO:0006952">
    <property type="term" value="P:defense response"/>
    <property type="evidence" value="ECO:0007669"/>
    <property type="project" value="UniProtKB-KW"/>
</dbReference>
<dbReference type="InterPro" id="IPR001611">
    <property type="entry name" value="Leu-rich_rpt"/>
</dbReference>
<dbReference type="PANTHER" id="PTHR33463">
    <property type="entry name" value="NB-ARC DOMAIN-CONTAINING PROTEIN-RELATED"/>
    <property type="match status" value="1"/>
</dbReference>
<dbReference type="Proteomes" id="UP000813462">
    <property type="component" value="Unassembled WGS sequence"/>
</dbReference>
<organism evidence="6 7">
    <name type="scientific">Ziziphus jujuba var. spinosa</name>
    <dbReference type="NCBI Taxonomy" id="714518"/>
    <lineage>
        <taxon>Eukaryota</taxon>
        <taxon>Viridiplantae</taxon>
        <taxon>Streptophyta</taxon>
        <taxon>Embryophyta</taxon>
        <taxon>Tracheophyta</taxon>
        <taxon>Spermatophyta</taxon>
        <taxon>Magnoliopsida</taxon>
        <taxon>eudicotyledons</taxon>
        <taxon>Gunneridae</taxon>
        <taxon>Pentapetalae</taxon>
        <taxon>rosids</taxon>
        <taxon>fabids</taxon>
        <taxon>Rosales</taxon>
        <taxon>Rhamnaceae</taxon>
        <taxon>Paliureae</taxon>
        <taxon>Ziziphus</taxon>
    </lineage>
</organism>
<dbReference type="InterPro" id="IPR036388">
    <property type="entry name" value="WH-like_DNA-bd_sf"/>
</dbReference>
<dbReference type="AlphaFoldDB" id="A0A978W3D0"/>
<protein>
    <submittedName>
        <fullName evidence="6">Uncharacterized protein</fullName>
    </submittedName>
</protein>
<dbReference type="InterPro" id="IPR050905">
    <property type="entry name" value="Plant_NBS-LRR"/>
</dbReference>
<evidence type="ECO:0000313" key="7">
    <source>
        <dbReference type="Proteomes" id="UP000813462"/>
    </source>
</evidence>
<reference evidence="6" key="1">
    <citation type="journal article" date="2021" name="Front. Plant Sci.">
        <title>Chromosome-Scale Genome Assembly for Chinese Sour Jujube and Insights Into Its Genome Evolution and Domestication Signature.</title>
        <authorList>
            <person name="Shen L.-Y."/>
            <person name="Luo H."/>
            <person name="Wang X.-L."/>
            <person name="Wang X.-M."/>
            <person name="Qiu X.-J."/>
            <person name="Liu H."/>
            <person name="Zhou S.-S."/>
            <person name="Jia K.-H."/>
            <person name="Nie S."/>
            <person name="Bao Y.-T."/>
            <person name="Zhang R.-G."/>
            <person name="Yun Q.-Z."/>
            <person name="Chai Y.-H."/>
            <person name="Lu J.-Y."/>
            <person name="Li Y."/>
            <person name="Zhao S.-W."/>
            <person name="Mao J.-F."/>
            <person name="Jia S.-G."/>
            <person name="Mao Y.-M."/>
        </authorList>
    </citation>
    <scope>NUCLEOTIDE SEQUENCE</scope>
    <source>
        <strain evidence="6">AT0</strain>
        <tissue evidence="6">Leaf</tissue>
    </source>
</reference>
<dbReference type="Pfam" id="PF13855">
    <property type="entry name" value="LRR_8"/>
    <property type="match status" value="1"/>
</dbReference>
<dbReference type="InterPro" id="IPR058922">
    <property type="entry name" value="WHD_DRP"/>
</dbReference>
<dbReference type="Gene3D" id="1.10.10.10">
    <property type="entry name" value="Winged helix-like DNA-binding domain superfamily/Winged helix DNA-binding domain"/>
    <property type="match status" value="1"/>
</dbReference>
<keyword evidence="3" id="KW-0611">Plant defense</keyword>
<dbReference type="Pfam" id="PF23559">
    <property type="entry name" value="WHD_DRP"/>
    <property type="match status" value="1"/>
</dbReference>
<name>A0A978W3D0_ZIZJJ</name>
<feature type="domain" description="Disease resistance protein At4g27190-like leucine-rich repeats" evidence="4">
    <location>
        <begin position="588"/>
        <end position="717"/>
    </location>
</feature>
<dbReference type="EMBL" id="JAEACU010000001">
    <property type="protein sequence ID" value="KAH7546464.1"/>
    <property type="molecule type" value="Genomic_DNA"/>
</dbReference>
<dbReference type="PANTHER" id="PTHR33463:SF187">
    <property type="entry name" value="AND NB-ARC DOMAIN DISEASE RESISTANCE PROTEIN, PUTATIVE-RELATED"/>
    <property type="match status" value="1"/>
</dbReference>
<proteinExistence type="predicted"/>
<evidence type="ECO:0000256" key="1">
    <source>
        <dbReference type="ARBA" id="ARBA00022614"/>
    </source>
</evidence>
<dbReference type="Gene3D" id="3.80.10.10">
    <property type="entry name" value="Ribonuclease Inhibitor"/>
    <property type="match status" value="1"/>
</dbReference>
<evidence type="ECO:0000259" key="4">
    <source>
        <dbReference type="Pfam" id="PF23247"/>
    </source>
</evidence>
<evidence type="ECO:0000256" key="3">
    <source>
        <dbReference type="ARBA" id="ARBA00022821"/>
    </source>
</evidence>
<feature type="domain" description="Disease resistance protein winged helix" evidence="5">
    <location>
        <begin position="176"/>
        <end position="247"/>
    </location>
</feature>
<dbReference type="Pfam" id="PF23247">
    <property type="entry name" value="LRR_RPS2"/>
    <property type="match status" value="1"/>
</dbReference>
<dbReference type="InterPro" id="IPR032675">
    <property type="entry name" value="LRR_dom_sf"/>
</dbReference>
<dbReference type="InterPro" id="IPR057135">
    <property type="entry name" value="At4g27190-like_LRR"/>
</dbReference>
<evidence type="ECO:0000259" key="5">
    <source>
        <dbReference type="Pfam" id="PF23559"/>
    </source>
</evidence>
<dbReference type="FunFam" id="1.10.10.10:FF:000322">
    <property type="entry name" value="Probable disease resistance protein At1g63360"/>
    <property type="match status" value="1"/>
</dbReference>
<dbReference type="SUPFAM" id="SSF52058">
    <property type="entry name" value="L domain-like"/>
    <property type="match status" value="1"/>
</dbReference>
<sequence length="821" mass="95288">MEGAVGAIVELLKLIVAPLGKCVKDHRGVKEYMKTLDENLERLNCRKEDVEAKKRAELVPKTKLKKEVELWLAKTQKINEEITIIKQKVEKGNYLCRARLGSTVLEKIQEVEAHYQRGVFLDGVTDYREWRTALQELKSSMKGPNDSGNRILEQLQFSYNRLNDKKLQDCLLYCALYPEDYEIPRDELIQHLIDERIIEGMKTRQAEFEKGHSMLNKLENVCLLDGWLSEYKRTYLVKMHDLIRSMALQIASVNPGYLIEAGAGLEEIPDEEKWAEDLARVSLMSNKISCISSGVSPRCPRLSTLWLNNNILLTSIPDCFFVHMNGLSVLNLSYTDIEYLPESISELVNLTALLLKKCWRLNKLPSLANLKALRRLDFCDTKISQVPQGTEMLVNLRYLNLSTKYLEIIPGSILPKLSLQFLELQAKVKVEELATLRKLETLNWILYDINLFNSYVKLLGKRRPSNYVLMVGFNIIYDEFQYNKIVFLKNCNVNESIPEEYRLLLPEDVEFLRFEECHDVKSLREVSSLKNAIGLKACSIFNCAGIEHVLTSSCTDPLLQRLESICLFYLKNLCGLVLKERGASFLLPPQTFSSLREISVTYCPNIKKLFTLSLLVYLQNLEKLYVSRCEQMVEIIAPDEDEEEDQIQGESGGSSKFYLPKLKILKLWLLPELEILYNSRKALVVDSLQEIYIFQCLNVRRIPFLDVELHPRSLEKIYVEKEWWESLEWDHLEARNYLQPFCIWIRKCTDLLYTWYWIKKKKQLAKSVLTSFSASSLYLSRNHEKVGSTQERNDIQSAKHIQLRMQNNIRDYNSGLSWALS</sequence>
<keyword evidence="1" id="KW-0433">Leucine-rich repeat</keyword>